<evidence type="ECO:0000313" key="3">
    <source>
        <dbReference type="Proteomes" id="UP000753724"/>
    </source>
</evidence>
<dbReference type="RefSeq" id="WP_161717251.1">
    <property type="nucleotide sequence ID" value="NZ_JAAAPO010000002.1"/>
</dbReference>
<gene>
    <name evidence="2" type="ORF">GTZ99_05320</name>
</gene>
<comment type="caution">
    <text evidence="2">The sequence shown here is derived from an EMBL/GenBank/DDBJ whole genome shotgun (WGS) entry which is preliminary data.</text>
</comment>
<feature type="chain" id="PRO_5046560595" evidence="1">
    <location>
        <begin position="20"/>
        <end position="286"/>
    </location>
</feature>
<dbReference type="EMBL" id="JAAAPO010000002">
    <property type="protein sequence ID" value="NBC35973.1"/>
    <property type="molecule type" value="Genomic_DNA"/>
</dbReference>
<name>A0ABW9XBT1_9SPHN</name>
<organism evidence="2 3">
    <name type="scientific">Novosphingobium ovatum</name>
    <dbReference type="NCBI Taxonomy" id="1908523"/>
    <lineage>
        <taxon>Bacteria</taxon>
        <taxon>Pseudomonadati</taxon>
        <taxon>Pseudomonadota</taxon>
        <taxon>Alphaproteobacteria</taxon>
        <taxon>Sphingomonadales</taxon>
        <taxon>Sphingomonadaceae</taxon>
        <taxon>Novosphingobium</taxon>
    </lineage>
</organism>
<evidence type="ECO:0000313" key="2">
    <source>
        <dbReference type="EMBL" id="NBC35973.1"/>
    </source>
</evidence>
<evidence type="ECO:0000256" key="1">
    <source>
        <dbReference type="SAM" id="SignalP"/>
    </source>
</evidence>
<feature type="signal peptide" evidence="1">
    <location>
        <begin position="1"/>
        <end position="19"/>
    </location>
</feature>
<dbReference type="InterPro" id="IPR006311">
    <property type="entry name" value="TAT_signal"/>
</dbReference>
<protein>
    <submittedName>
        <fullName evidence="2">DUF1838 domain-containing protein</fullName>
    </submittedName>
</protein>
<keyword evidence="1" id="KW-0732">Signal</keyword>
<accession>A0ABW9XBT1</accession>
<proteinExistence type="predicted"/>
<dbReference type="Pfam" id="PF08894">
    <property type="entry name" value="DUF1838"/>
    <property type="match status" value="1"/>
</dbReference>
<sequence>MQLPRRSLMGLMAAAGAGAALPRALSAAPAPLDLTSPAGRLRHFQMVRGSLDDRLISSWCAARYYAVIEGALTPIFNVHSAVFARHRPITSGAYAGGFEMVSGEIAWFTDIETGKALETWANPFNGKVIKVPMGGLPPSRAFFGPDLELHIARAIPGMTLNHEIMPFVVRGNDVWITERSRTAMQAPGAPKPFRYSESNTFRTSLSALGAKGARHVTSDVNFTNVCSWRPWLEMGDHPGHMMAIGYGQQGASFASIPEPWHAATKQYRPEVHRDPAALLAPVWNAA</sequence>
<dbReference type="PROSITE" id="PS51318">
    <property type="entry name" value="TAT"/>
    <property type="match status" value="1"/>
</dbReference>
<reference evidence="3" key="1">
    <citation type="submission" date="2020-01" db="EMBL/GenBank/DDBJ databases">
        <title>Sphingomonas sp. strain CSW-10.</title>
        <authorList>
            <person name="Chen W.-M."/>
        </authorList>
    </citation>
    <scope>NUCLEOTIDE SEQUENCE [LARGE SCALE GENOMIC DNA]</scope>
    <source>
        <strain evidence="3">FSY-8</strain>
    </source>
</reference>
<keyword evidence="3" id="KW-1185">Reference proteome</keyword>
<dbReference type="InterPro" id="IPR014990">
    <property type="entry name" value="DUF1838"/>
</dbReference>
<dbReference type="Proteomes" id="UP000753724">
    <property type="component" value="Unassembled WGS sequence"/>
</dbReference>